<dbReference type="InterPro" id="IPR025105">
    <property type="entry name" value="DUF4010"/>
</dbReference>
<protein>
    <submittedName>
        <fullName evidence="3">Uncharacterized membrane protein (DUF4010 family)</fullName>
    </submittedName>
</protein>
<feature type="transmembrane region" description="Helical" evidence="1">
    <location>
        <begin position="295"/>
        <end position="317"/>
    </location>
</feature>
<comment type="caution">
    <text evidence="3">The sequence shown here is derived from an EMBL/GenBank/DDBJ whole genome shotgun (WGS) entry which is preliminary data.</text>
</comment>
<feature type="domain" description="DUF4010" evidence="2">
    <location>
        <begin position="214"/>
        <end position="423"/>
    </location>
</feature>
<feature type="transmembrane region" description="Helical" evidence="1">
    <location>
        <begin position="432"/>
        <end position="450"/>
    </location>
</feature>
<feature type="transmembrane region" description="Helical" evidence="1">
    <location>
        <begin position="182"/>
        <end position="201"/>
    </location>
</feature>
<feature type="transmembrane region" description="Helical" evidence="1">
    <location>
        <begin position="34"/>
        <end position="56"/>
    </location>
</feature>
<proteinExistence type="predicted"/>
<organism evidence="3 4">
    <name type="scientific">Thiogranum longum</name>
    <dbReference type="NCBI Taxonomy" id="1537524"/>
    <lineage>
        <taxon>Bacteria</taxon>
        <taxon>Pseudomonadati</taxon>
        <taxon>Pseudomonadota</taxon>
        <taxon>Gammaproteobacteria</taxon>
        <taxon>Chromatiales</taxon>
        <taxon>Ectothiorhodospiraceae</taxon>
        <taxon>Thiogranum</taxon>
    </lineage>
</organism>
<feature type="transmembrane region" description="Helical" evidence="1">
    <location>
        <begin position="337"/>
        <end position="360"/>
    </location>
</feature>
<evidence type="ECO:0000256" key="1">
    <source>
        <dbReference type="SAM" id="Phobius"/>
    </source>
</evidence>
<feature type="transmembrane region" description="Helical" evidence="1">
    <location>
        <begin position="207"/>
        <end position="224"/>
    </location>
</feature>
<dbReference type="PANTHER" id="PTHR39084:SF1">
    <property type="entry name" value="DUF4010 DOMAIN-CONTAINING PROTEIN"/>
    <property type="match status" value="1"/>
</dbReference>
<evidence type="ECO:0000313" key="3">
    <source>
        <dbReference type="EMBL" id="TCK19208.1"/>
    </source>
</evidence>
<feature type="transmembrane region" description="Helical" evidence="1">
    <location>
        <begin position="68"/>
        <end position="90"/>
    </location>
</feature>
<evidence type="ECO:0000313" key="4">
    <source>
        <dbReference type="Proteomes" id="UP000295707"/>
    </source>
</evidence>
<feature type="transmembrane region" description="Helical" evidence="1">
    <location>
        <begin position="400"/>
        <end position="420"/>
    </location>
</feature>
<evidence type="ECO:0000259" key="2">
    <source>
        <dbReference type="Pfam" id="PF13194"/>
    </source>
</evidence>
<dbReference type="Pfam" id="PF13194">
    <property type="entry name" value="DUF4010"/>
    <property type="match status" value="1"/>
</dbReference>
<dbReference type="Proteomes" id="UP000295707">
    <property type="component" value="Unassembled WGS sequence"/>
</dbReference>
<dbReference type="EMBL" id="SMFX01000001">
    <property type="protein sequence ID" value="TCK19208.1"/>
    <property type="molecule type" value="Genomic_DNA"/>
</dbReference>
<sequence length="453" mass="49814">MAGYLIQDDKVRAQWRKSPFVDNASLISELLSQIWFRFALVALFGFLTGLEFREYILLRSKERPEIPAISLGTSRTFTFIAILGYLLFILDPEYRLYLAGMAGLLLFFSLFYHYKLKSGQTGLLQPLIALIVYTFGAIISLQPPWFLVLVFVSLVFTLSTWKQTHRFVEHIDPREMPVLAKFMLLSGVILPLLPDTPISSYVPATPFKIWLAVVVVSSISYIGYILRKYLLTRQGYLVTGLLGGLYSSTATTVVLARKSKGLGKADPSLNAGIISATGMMYLRLLILVAIMNPQLLLQAAPPLLIFGFLSIAVAVYVDKKATADPGMPPDLERSNPLELGIALLFAVLFVVMIVVTHLVISHFGRTGLDVLSIIVGFTDIDPFVLSILSGHYTSMTGQQLAGSIVVAAGSNNLLKAVYALALGERKNIRSVFLFLLLLGLLTIASGLVLSRMG</sequence>
<feature type="transmembrane region" description="Helical" evidence="1">
    <location>
        <begin position="268"/>
        <end position="288"/>
    </location>
</feature>
<name>A0A4R1HCM5_9GAMM</name>
<feature type="transmembrane region" description="Helical" evidence="1">
    <location>
        <begin position="96"/>
        <end position="114"/>
    </location>
</feature>
<reference evidence="3 4" key="1">
    <citation type="submission" date="2019-03" db="EMBL/GenBank/DDBJ databases">
        <title>Genomic Encyclopedia of Type Strains, Phase IV (KMG-IV): sequencing the most valuable type-strain genomes for metagenomic binning, comparative biology and taxonomic classification.</title>
        <authorList>
            <person name="Goeker M."/>
        </authorList>
    </citation>
    <scope>NUCLEOTIDE SEQUENCE [LARGE SCALE GENOMIC DNA]</scope>
    <source>
        <strain evidence="3 4">DSM 19610</strain>
    </source>
</reference>
<keyword evidence="1" id="KW-1133">Transmembrane helix</keyword>
<keyword evidence="1" id="KW-0472">Membrane</keyword>
<gene>
    <name evidence="3" type="ORF">DFR30_2505</name>
</gene>
<dbReference type="PANTHER" id="PTHR39084">
    <property type="entry name" value="MEMBRANE PROTEIN-RELATED"/>
    <property type="match status" value="1"/>
</dbReference>
<keyword evidence="1" id="KW-0812">Transmembrane</keyword>
<feature type="transmembrane region" description="Helical" evidence="1">
    <location>
        <begin position="236"/>
        <end position="256"/>
    </location>
</feature>
<keyword evidence="4" id="KW-1185">Reference proteome</keyword>
<feature type="transmembrane region" description="Helical" evidence="1">
    <location>
        <begin position="367"/>
        <end position="388"/>
    </location>
</feature>
<dbReference type="AlphaFoldDB" id="A0A4R1HCM5"/>
<feature type="transmembrane region" description="Helical" evidence="1">
    <location>
        <begin position="121"/>
        <end position="139"/>
    </location>
</feature>
<accession>A0A4R1HCM5</accession>